<feature type="region of interest" description="Disordered" evidence="1">
    <location>
        <begin position="301"/>
        <end position="321"/>
    </location>
</feature>
<gene>
    <name evidence="2" type="ORF">DFH08DRAFT_834969</name>
</gene>
<proteinExistence type="predicted"/>
<keyword evidence="3" id="KW-1185">Reference proteome</keyword>
<protein>
    <recommendedName>
        <fullName evidence="4">F-box domain-containing protein</fullName>
    </recommendedName>
</protein>
<dbReference type="Proteomes" id="UP001218218">
    <property type="component" value="Unassembled WGS sequence"/>
</dbReference>
<name>A0AAD7ARL4_9AGAR</name>
<reference evidence="2" key="1">
    <citation type="submission" date="2023-03" db="EMBL/GenBank/DDBJ databases">
        <title>Massive genome expansion in bonnet fungi (Mycena s.s.) driven by repeated elements and novel gene families across ecological guilds.</title>
        <authorList>
            <consortium name="Lawrence Berkeley National Laboratory"/>
            <person name="Harder C.B."/>
            <person name="Miyauchi S."/>
            <person name="Viragh M."/>
            <person name="Kuo A."/>
            <person name="Thoen E."/>
            <person name="Andreopoulos B."/>
            <person name="Lu D."/>
            <person name="Skrede I."/>
            <person name="Drula E."/>
            <person name="Henrissat B."/>
            <person name="Morin E."/>
            <person name="Kohler A."/>
            <person name="Barry K."/>
            <person name="LaButti K."/>
            <person name="Morin E."/>
            <person name="Salamov A."/>
            <person name="Lipzen A."/>
            <person name="Mereny Z."/>
            <person name="Hegedus B."/>
            <person name="Baldrian P."/>
            <person name="Stursova M."/>
            <person name="Weitz H."/>
            <person name="Taylor A."/>
            <person name="Grigoriev I.V."/>
            <person name="Nagy L.G."/>
            <person name="Martin F."/>
            <person name="Kauserud H."/>
        </authorList>
    </citation>
    <scope>NUCLEOTIDE SEQUENCE</scope>
    <source>
        <strain evidence="2">CBHHK002</strain>
    </source>
</reference>
<accession>A0AAD7ARL4</accession>
<evidence type="ECO:0000313" key="2">
    <source>
        <dbReference type="EMBL" id="KAJ7366629.1"/>
    </source>
</evidence>
<sequence>MATPQLNFLTPSTIVDKDAQVRQKNKYLLEASYRPFRFANLPVELCLRILTYATGCSQGTYRSLSLTSKRISDLIRSEKMLEGVSVILTGENQLLAFESFLKQRPEVTPHIHALWTICPGSVARITRVCVSIINTCTKIRSLACHPSVLLESICRGKAFNHTRCVDLTMIEFRVTWNTFTESSTHGAKFLNQLERLHIIGALDQSLWATWAIIPKLDSLTHASIAMGSHRNITKALFSRVVESPKLQQVVITTRLHGEDQQMLSDNVQEIDERFSVVHRRRRWKESNLWHESLQDPTRFWKQAKEEKDLPPAPRPTLKNSA</sequence>
<organism evidence="2 3">
    <name type="scientific">Mycena albidolilacea</name>
    <dbReference type="NCBI Taxonomy" id="1033008"/>
    <lineage>
        <taxon>Eukaryota</taxon>
        <taxon>Fungi</taxon>
        <taxon>Dikarya</taxon>
        <taxon>Basidiomycota</taxon>
        <taxon>Agaricomycotina</taxon>
        <taxon>Agaricomycetes</taxon>
        <taxon>Agaricomycetidae</taxon>
        <taxon>Agaricales</taxon>
        <taxon>Marasmiineae</taxon>
        <taxon>Mycenaceae</taxon>
        <taxon>Mycena</taxon>
    </lineage>
</organism>
<evidence type="ECO:0008006" key="4">
    <source>
        <dbReference type="Google" id="ProtNLM"/>
    </source>
</evidence>
<comment type="caution">
    <text evidence="2">The sequence shown here is derived from an EMBL/GenBank/DDBJ whole genome shotgun (WGS) entry which is preliminary data.</text>
</comment>
<evidence type="ECO:0000256" key="1">
    <source>
        <dbReference type="SAM" id="MobiDB-lite"/>
    </source>
</evidence>
<dbReference type="AlphaFoldDB" id="A0AAD7ARL4"/>
<evidence type="ECO:0000313" key="3">
    <source>
        <dbReference type="Proteomes" id="UP001218218"/>
    </source>
</evidence>
<dbReference type="EMBL" id="JARIHO010000002">
    <property type="protein sequence ID" value="KAJ7366629.1"/>
    <property type="molecule type" value="Genomic_DNA"/>
</dbReference>